<evidence type="ECO:0000256" key="2">
    <source>
        <dbReference type="ARBA" id="ARBA00022691"/>
    </source>
</evidence>
<evidence type="ECO:0000313" key="8">
    <source>
        <dbReference type="EMBL" id="EDN01023.1"/>
    </source>
</evidence>
<evidence type="ECO:0000256" key="5">
    <source>
        <dbReference type="ARBA" id="ARBA00023014"/>
    </source>
</evidence>
<dbReference type="GO" id="GO:0051536">
    <property type="term" value="F:iron-sulfur cluster binding"/>
    <property type="evidence" value="ECO:0007669"/>
    <property type="project" value="UniProtKB-KW"/>
</dbReference>
<dbReference type="AlphaFoldDB" id="A6NRY5"/>
<dbReference type="CDD" id="cd01335">
    <property type="entry name" value="Radical_SAM"/>
    <property type="match status" value="1"/>
</dbReference>
<dbReference type="GO" id="GO:0046872">
    <property type="term" value="F:metal ion binding"/>
    <property type="evidence" value="ECO:0007669"/>
    <property type="project" value="UniProtKB-KW"/>
</dbReference>
<evidence type="ECO:0000256" key="4">
    <source>
        <dbReference type="ARBA" id="ARBA00023004"/>
    </source>
</evidence>
<dbReference type="InterPro" id="IPR023885">
    <property type="entry name" value="4Fe4S-binding_SPASM_dom"/>
</dbReference>
<dbReference type="SFLD" id="SFLDG01386">
    <property type="entry name" value="main_SPASM_domain-containing"/>
    <property type="match status" value="2"/>
</dbReference>
<evidence type="ECO:0000256" key="6">
    <source>
        <dbReference type="ARBA" id="ARBA00023601"/>
    </source>
</evidence>
<dbReference type="SFLD" id="SFLDG01072">
    <property type="entry name" value="dehydrogenase_like"/>
    <property type="match status" value="1"/>
</dbReference>
<dbReference type="Proteomes" id="UP000003639">
    <property type="component" value="Unassembled WGS sequence"/>
</dbReference>
<dbReference type="GO" id="GO:0016491">
    <property type="term" value="F:oxidoreductase activity"/>
    <property type="evidence" value="ECO:0007669"/>
    <property type="project" value="InterPro"/>
</dbReference>
<comment type="cofactor">
    <cofactor evidence="1">
        <name>[4Fe-4S] cluster</name>
        <dbReference type="ChEBI" id="CHEBI:49883"/>
    </cofactor>
</comment>
<protein>
    <submittedName>
        <fullName evidence="8">Radical SAM domain protein</fullName>
    </submittedName>
</protein>
<keyword evidence="2" id="KW-0949">S-adenosyl-L-methionine</keyword>
<name>A6NRY5_9FIRM</name>
<comment type="similarity">
    <text evidence="6">Belongs to the radical SAM superfamily. Anaerobic sulfatase-maturating enzyme family.</text>
</comment>
<proteinExistence type="inferred from homology"/>
<dbReference type="SFLD" id="SFLDS00029">
    <property type="entry name" value="Radical_SAM"/>
    <property type="match status" value="2"/>
</dbReference>
<dbReference type="STRING" id="411467.BACCAP_00963"/>
<organism evidence="8 9">
    <name type="scientific">Pseudoflavonifractor capillosus ATCC 29799</name>
    <dbReference type="NCBI Taxonomy" id="411467"/>
    <lineage>
        <taxon>Bacteria</taxon>
        <taxon>Bacillati</taxon>
        <taxon>Bacillota</taxon>
        <taxon>Clostridia</taxon>
        <taxon>Eubacteriales</taxon>
        <taxon>Oscillospiraceae</taxon>
        <taxon>Pseudoflavonifractor</taxon>
    </lineage>
</organism>
<keyword evidence="5" id="KW-0411">Iron-sulfur</keyword>
<reference evidence="8 9" key="2">
    <citation type="submission" date="2007-06" db="EMBL/GenBank/DDBJ databases">
        <title>Draft genome sequence of Pseudoflavonifractor capillosus ATCC 29799.</title>
        <authorList>
            <person name="Sudarsanam P."/>
            <person name="Ley R."/>
            <person name="Guruge J."/>
            <person name="Turnbaugh P.J."/>
            <person name="Mahowald M."/>
            <person name="Liep D."/>
            <person name="Gordon J."/>
        </authorList>
    </citation>
    <scope>NUCLEOTIDE SEQUENCE [LARGE SCALE GENOMIC DNA]</scope>
    <source>
        <strain evidence="8 9">ATCC 29799</strain>
    </source>
</reference>
<keyword evidence="3" id="KW-0479">Metal-binding</keyword>
<dbReference type="Pfam" id="PF04055">
    <property type="entry name" value="Radical_SAM"/>
    <property type="match status" value="1"/>
</dbReference>
<comment type="caution">
    <text evidence="8">The sequence shown here is derived from an EMBL/GenBank/DDBJ whole genome shotgun (WGS) entry which is preliminary data.</text>
</comment>
<accession>A6NRY5</accession>
<dbReference type="PANTHER" id="PTHR43273:SF3">
    <property type="entry name" value="ANAEROBIC SULFATASE-MATURATING ENZYME HOMOLOG ASLB-RELATED"/>
    <property type="match status" value="1"/>
</dbReference>
<dbReference type="Gene3D" id="3.20.20.70">
    <property type="entry name" value="Aldolase class I"/>
    <property type="match status" value="1"/>
</dbReference>
<keyword evidence="4" id="KW-0408">Iron</keyword>
<evidence type="ECO:0000256" key="3">
    <source>
        <dbReference type="ARBA" id="ARBA00022723"/>
    </source>
</evidence>
<evidence type="ECO:0000313" key="9">
    <source>
        <dbReference type="Proteomes" id="UP000003639"/>
    </source>
</evidence>
<reference evidence="8 9" key="1">
    <citation type="submission" date="2007-04" db="EMBL/GenBank/DDBJ databases">
        <authorList>
            <person name="Fulton L."/>
            <person name="Clifton S."/>
            <person name="Fulton B."/>
            <person name="Xu J."/>
            <person name="Minx P."/>
            <person name="Pepin K.H."/>
            <person name="Johnson M."/>
            <person name="Thiruvilangam P."/>
            <person name="Bhonagiri V."/>
            <person name="Nash W.E."/>
            <person name="Mardis E.R."/>
            <person name="Wilson R.K."/>
        </authorList>
    </citation>
    <scope>NUCLEOTIDE SEQUENCE [LARGE SCALE GENOMIC DNA]</scope>
    <source>
        <strain evidence="8 9">ATCC 29799</strain>
    </source>
</reference>
<dbReference type="NCBIfam" id="TIGR04085">
    <property type="entry name" value="rSAM_more_4Fe4S"/>
    <property type="match status" value="1"/>
</dbReference>
<dbReference type="InterPro" id="IPR023867">
    <property type="entry name" value="Sulphatase_maturase_rSAM"/>
</dbReference>
<dbReference type="InterPro" id="IPR007197">
    <property type="entry name" value="rSAM"/>
</dbReference>
<keyword evidence="9" id="KW-1185">Reference proteome</keyword>
<dbReference type="eggNOG" id="COG0641">
    <property type="taxonomic scope" value="Bacteria"/>
</dbReference>
<dbReference type="InterPro" id="IPR058240">
    <property type="entry name" value="rSAM_sf"/>
</dbReference>
<dbReference type="SFLD" id="SFLDG01384">
    <property type="entry name" value="thioether_bond_formation_requi"/>
    <property type="match status" value="1"/>
</dbReference>
<dbReference type="OrthoDB" id="9808591at2"/>
<feature type="domain" description="Radical SAM core" evidence="7">
    <location>
        <begin position="25"/>
        <end position="178"/>
    </location>
</feature>
<dbReference type="PANTHER" id="PTHR43273">
    <property type="entry name" value="ANAEROBIC SULFATASE-MATURATING ENZYME HOMOLOG ASLB-RELATED"/>
    <property type="match status" value="1"/>
</dbReference>
<dbReference type="EMBL" id="AAXG02000007">
    <property type="protein sequence ID" value="EDN01023.1"/>
    <property type="molecule type" value="Genomic_DNA"/>
</dbReference>
<evidence type="ECO:0000259" key="7">
    <source>
        <dbReference type="Pfam" id="PF04055"/>
    </source>
</evidence>
<dbReference type="SFLD" id="SFLDG01067">
    <property type="entry name" value="SPASM/twitch_domain_containing"/>
    <property type="match status" value="2"/>
</dbReference>
<dbReference type="InterPro" id="IPR013785">
    <property type="entry name" value="Aldolase_TIM"/>
</dbReference>
<dbReference type="SUPFAM" id="SSF102114">
    <property type="entry name" value="Radical SAM enzymes"/>
    <property type="match status" value="1"/>
</dbReference>
<gene>
    <name evidence="8" type="ORF">BACCAP_00963</name>
</gene>
<sequence length="386" mass="43935">MAVPVESGTASFLEVTYMIGIIACTKECNMRCKYCFEEENFKSDYSVPSAKINADFQLGIPYFERFGRELIEYNRKRGFRTEFTFHGGEPMLIKPELIAQLCEYYISLDPAVLFNVQTNGTICTEEMLGLLRKYRFRVGVSIDGTEALHDENRVFPNGHGTHSVVMQNIRKMQKAGIQLGAMATITDSVTNAVGAFYNFFAENGLDIGFNACYNSPNSTNQANQIDDVLYSKFLKDLFDIWVADNIHQINIQPFERILRTMVTKTKGMQVCQFIQDCREVNVSIDVTGNIFRCLHYCNIANSELGNINSRSLESIMCDFLRQPSYWDKVKTGKCGSCDIQHYCYGGCPYWSDAKELTGLEGDFSCKSQKFIVHYIYNYLSKHISGQ</sequence>
<evidence type="ECO:0000256" key="1">
    <source>
        <dbReference type="ARBA" id="ARBA00001966"/>
    </source>
</evidence>